<proteinExistence type="inferred from homology"/>
<evidence type="ECO:0000256" key="6">
    <source>
        <dbReference type="ARBA" id="ARBA00022989"/>
    </source>
</evidence>
<feature type="transmembrane region" description="Helical" evidence="9">
    <location>
        <begin position="321"/>
        <end position="339"/>
    </location>
</feature>
<feature type="transmembrane region" description="Helical" evidence="9">
    <location>
        <begin position="285"/>
        <end position="309"/>
    </location>
</feature>
<dbReference type="PANTHER" id="PTHR13117:SF5">
    <property type="entry name" value="PROTEIN RFT1 HOMOLOG"/>
    <property type="match status" value="1"/>
</dbReference>
<name>A0ABQ9EZY3_TEGGR</name>
<organism evidence="10 11">
    <name type="scientific">Tegillarca granosa</name>
    <name type="common">Malaysian cockle</name>
    <name type="synonym">Anadara granosa</name>
    <dbReference type="NCBI Taxonomy" id="220873"/>
    <lineage>
        <taxon>Eukaryota</taxon>
        <taxon>Metazoa</taxon>
        <taxon>Spiralia</taxon>
        <taxon>Lophotrochozoa</taxon>
        <taxon>Mollusca</taxon>
        <taxon>Bivalvia</taxon>
        <taxon>Autobranchia</taxon>
        <taxon>Pteriomorphia</taxon>
        <taxon>Arcoida</taxon>
        <taxon>Arcoidea</taxon>
        <taxon>Arcidae</taxon>
        <taxon>Tegillarca</taxon>
    </lineage>
</organism>
<evidence type="ECO:0000256" key="5">
    <source>
        <dbReference type="ARBA" id="ARBA00022824"/>
    </source>
</evidence>
<keyword evidence="6 9" id="KW-1133">Transmembrane helix</keyword>
<dbReference type="InterPro" id="IPR007594">
    <property type="entry name" value="RFT1"/>
</dbReference>
<comment type="caution">
    <text evidence="10">The sequence shown here is derived from an EMBL/GenBank/DDBJ whole genome shotgun (WGS) entry which is preliminary data.</text>
</comment>
<feature type="transmembrane region" description="Helical" evidence="9">
    <location>
        <begin position="245"/>
        <end position="265"/>
    </location>
</feature>
<evidence type="ECO:0000313" key="11">
    <source>
        <dbReference type="Proteomes" id="UP001217089"/>
    </source>
</evidence>
<keyword evidence="11" id="KW-1185">Reference proteome</keyword>
<evidence type="ECO:0000256" key="1">
    <source>
        <dbReference type="ARBA" id="ARBA00004477"/>
    </source>
</evidence>
<comment type="caution">
    <text evidence="9">Lacks conserved residue(s) required for the propagation of feature annotation.</text>
</comment>
<feature type="transmembrane region" description="Helical" evidence="9">
    <location>
        <begin position="102"/>
        <end position="120"/>
    </location>
</feature>
<feature type="transmembrane region" description="Helical" evidence="9">
    <location>
        <begin position="408"/>
        <end position="431"/>
    </location>
</feature>
<reference evidence="10 11" key="1">
    <citation type="submission" date="2022-12" db="EMBL/GenBank/DDBJ databases">
        <title>Chromosome-level genome of Tegillarca granosa.</title>
        <authorList>
            <person name="Kim J."/>
        </authorList>
    </citation>
    <scope>NUCLEOTIDE SEQUENCE [LARGE SCALE GENOMIC DNA]</scope>
    <source>
        <strain evidence="10">Teg-2019</strain>
        <tissue evidence="10">Adductor muscle</tissue>
    </source>
</reference>
<comment type="subcellular location">
    <subcellularLocation>
        <location evidence="1 9">Endoplasmic reticulum membrane</location>
        <topology evidence="1 9">Multi-pass membrane protein</topology>
    </subcellularLocation>
</comment>
<feature type="transmembrane region" description="Helical" evidence="9">
    <location>
        <begin position="68"/>
        <end position="90"/>
    </location>
</feature>
<sequence length="453" mass="50994">MAGSELLVGAAKAAGYNMFLQVCITDVQKFSMKYIYFRFPVSILCCGIIGCVWIFLLETPDPEVIPNYNLGVASFAISTIINTLARPHFIVGQAHLFVKLRVLYALVYTGLYYGFFYYYVKQPKKNDDFVFQEPRDFFPKPVKDKEAVDERLLGLAWSFSKQSVLKQLLTEGEKYVMTVFGVLGFGDQGVYDVINNLGSMVPRFVFLPIEESGRLFFSQSLLRGHDLNQQSEESIDIASKLLQHLLKIVSLIGSIIIVFGFSYSYLALDIYGGSVLSSGSGPLLLRWYCLYVLVIAVNGTTECFFFSVMSKNEIDRYNRKMLVFSAVFLVSSLFLTRHFGSVGFILANCLNMGTRIAHSIYFISTFYKGSNYRPLRGLVPSPLVVTSLVISFIVTSISEMFFCCSYGAVYRLLHIAVGGLCLLVVLVTIFVSEKDLINFVKEQYNSRHKAKAE</sequence>
<feature type="transmembrane region" description="Helical" evidence="9">
    <location>
        <begin position="35"/>
        <end position="56"/>
    </location>
</feature>
<evidence type="ECO:0000256" key="2">
    <source>
        <dbReference type="ARBA" id="ARBA00004922"/>
    </source>
</evidence>
<evidence type="ECO:0000256" key="9">
    <source>
        <dbReference type="RuleBase" id="RU365067"/>
    </source>
</evidence>
<dbReference type="PANTHER" id="PTHR13117">
    <property type="entry name" value="ENDOPLASMIC RETICULUM MULTISPAN TRANSMEMBRANE PROTEIN-RELATED"/>
    <property type="match status" value="1"/>
</dbReference>
<evidence type="ECO:0000313" key="10">
    <source>
        <dbReference type="EMBL" id="KAJ8308955.1"/>
    </source>
</evidence>
<accession>A0ABQ9EZY3</accession>
<dbReference type="Pfam" id="PF04506">
    <property type="entry name" value="Rft-1"/>
    <property type="match status" value="1"/>
</dbReference>
<comment type="similarity">
    <text evidence="3 9">Belongs to the RFT1 family.</text>
</comment>
<dbReference type="Proteomes" id="UP001217089">
    <property type="component" value="Unassembled WGS sequence"/>
</dbReference>
<evidence type="ECO:0000256" key="8">
    <source>
        <dbReference type="ARBA" id="ARBA00045912"/>
    </source>
</evidence>
<evidence type="ECO:0000256" key="7">
    <source>
        <dbReference type="ARBA" id="ARBA00023136"/>
    </source>
</evidence>
<comment type="pathway">
    <text evidence="2">Protein modification; protein glycosylation.</text>
</comment>
<gene>
    <name evidence="10" type="ORF">KUTeg_013829</name>
</gene>
<feature type="transmembrane region" description="Helical" evidence="9">
    <location>
        <begin position="379"/>
        <end position="402"/>
    </location>
</feature>
<protein>
    <recommendedName>
        <fullName evidence="9">Protein RFT1 homolog</fullName>
    </recommendedName>
</protein>
<evidence type="ECO:0000256" key="4">
    <source>
        <dbReference type="ARBA" id="ARBA00022692"/>
    </source>
</evidence>
<keyword evidence="5" id="KW-0256">Endoplasmic reticulum</keyword>
<keyword evidence="7 9" id="KW-0472">Membrane</keyword>
<comment type="function">
    <text evidence="8 9">Intramembrane glycolipid transporter that operates in the biosynthetic pathway of dolichol-linked oligosaccharides, the glycan precursors employed in protein asparagine (N)-glycosylation. The sequential addition of sugars to dolichol pyrophosphate produces dolichol-linked oligosaccharides containing fourteen sugars, including two GlcNAcs, nine mannoses and three glucoses. Once assembled, the oligosaccharide is transferred from the lipid to nascent proteins by oligosaccharyltransferases. The assembly of dolichol-linked oligosaccharides begins on the cytosolic side of the endoplasmic reticulum membrane and finishes in its lumen. RFT1 could mediate the translocation of the cytosolically oriented intermediate DolPP-GlcNAc2Man5, produced by ALG11, into the ER lumen where dolichol-linked oligosaccharides assembly continues. However, the intramembrane lipid transporter activity could not be confirmed in vitro.</text>
</comment>
<evidence type="ECO:0000256" key="3">
    <source>
        <dbReference type="ARBA" id="ARBA00010288"/>
    </source>
</evidence>
<dbReference type="EMBL" id="JARBDR010000657">
    <property type="protein sequence ID" value="KAJ8308955.1"/>
    <property type="molecule type" value="Genomic_DNA"/>
</dbReference>
<keyword evidence="4 9" id="KW-0812">Transmembrane</keyword>